<evidence type="ECO:0000313" key="2">
    <source>
        <dbReference type="EMBL" id="MCG3419580.1"/>
    </source>
</evidence>
<dbReference type="PANTHER" id="PTHR43031">
    <property type="entry name" value="FAD-DEPENDENT OXIDOREDUCTASE"/>
    <property type="match status" value="1"/>
</dbReference>
<comment type="caution">
    <text evidence="2">The sequence shown here is derived from an EMBL/GenBank/DDBJ whole genome shotgun (WGS) entry which is preliminary data.</text>
</comment>
<organism evidence="2 3">
    <name type="scientific">Oceanobacillus jordanicus</name>
    <dbReference type="NCBI Taxonomy" id="2867266"/>
    <lineage>
        <taxon>Bacteria</taxon>
        <taxon>Bacillati</taxon>
        <taxon>Bacillota</taxon>
        <taxon>Bacilli</taxon>
        <taxon>Bacillales</taxon>
        <taxon>Bacillaceae</taxon>
        <taxon>Oceanobacillus</taxon>
    </lineage>
</organism>
<dbReference type="InterPro" id="IPR036873">
    <property type="entry name" value="Rhodanese-like_dom_sf"/>
</dbReference>
<dbReference type="PANTHER" id="PTHR43031:SF17">
    <property type="entry name" value="SULFURTRANSFERASE YTWF-RELATED"/>
    <property type="match status" value="1"/>
</dbReference>
<keyword evidence="3" id="KW-1185">Reference proteome</keyword>
<dbReference type="PROSITE" id="PS50206">
    <property type="entry name" value="RHODANESE_3"/>
    <property type="match status" value="1"/>
</dbReference>
<accession>A0AAW5B7A4</accession>
<name>A0AAW5B7A4_9BACI</name>
<dbReference type="Proteomes" id="UP001199631">
    <property type="component" value="Unassembled WGS sequence"/>
</dbReference>
<dbReference type="EMBL" id="JAIFZM010000008">
    <property type="protein sequence ID" value="MCG3419580.1"/>
    <property type="molecule type" value="Genomic_DNA"/>
</dbReference>
<dbReference type="Gene3D" id="3.40.250.10">
    <property type="entry name" value="Rhodanese-like domain"/>
    <property type="match status" value="1"/>
</dbReference>
<gene>
    <name evidence="2" type="ORF">K3T81_10475</name>
</gene>
<dbReference type="CDD" id="cd00158">
    <property type="entry name" value="RHOD"/>
    <property type="match status" value="1"/>
</dbReference>
<evidence type="ECO:0000259" key="1">
    <source>
        <dbReference type="PROSITE" id="PS50206"/>
    </source>
</evidence>
<protein>
    <submittedName>
        <fullName evidence="2">Rhodanese-like domain-containing protein</fullName>
    </submittedName>
</protein>
<dbReference type="RefSeq" id="WP_106897205.1">
    <property type="nucleotide sequence ID" value="NZ_JAIFZM010000008.1"/>
</dbReference>
<dbReference type="InterPro" id="IPR050229">
    <property type="entry name" value="GlpE_sulfurtransferase"/>
</dbReference>
<proteinExistence type="predicted"/>
<evidence type="ECO:0000313" key="3">
    <source>
        <dbReference type="Proteomes" id="UP001199631"/>
    </source>
</evidence>
<dbReference type="SMART" id="SM00450">
    <property type="entry name" value="RHOD"/>
    <property type="match status" value="1"/>
</dbReference>
<dbReference type="InterPro" id="IPR001763">
    <property type="entry name" value="Rhodanese-like_dom"/>
</dbReference>
<reference evidence="2 3" key="1">
    <citation type="journal article" date="2022" name="Evol. Bioinform. Online">
        <title>Draft Genome Sequence of Oceanobacillus jordanicus Strain GSFE11, a Halotolerant Plant Growth-Promoting Bacterial Endophyte Isolated From the Jordan Valley.</title>
        <authorList>
            <person name="Alhindi T."/>
            <person name="Albdaiwi R."/>
        </authorList>
    </citation>
    <scope>NUCLEOTIDE SEQUENCE [LARGE SCALE GENOMIC DNA]</scope>
    <source>
        <strain evidence="2 3">GSFE11</strain>
    </source>
</reference>
<sequence length="103" mass="11812">MTEINEITPNELRNRLRDDEKDLVVIDVRENEEVAQGIIPEAKHIPLQQIPESLNELDTDKQYIMVCRSGKRSMHAAMHLKEHGYKVSNMAGGMLEWEGDIKA</sequence>
<feature type="domain" description="Rhodanese" evidence="1">
    <location>
        <begin position="19"/>
        <end position="102"/>
    </location>
</feature>
<dbReference type="Pfam" id="PF00581">
    <property type="entry name" value="Rhodanese"/>
    <property type="match status" value="1"/>
</dbReference>
<dbReference type="SUPFAM" id="SSF52821">
    <property type="entry name" value="Rhodanese/Cell cycle control phosphatase"/>
    <property type="match status" value="1"/>
</dbReference>
<dbReference type="AlphaFoldDB" id="A0AAW5B7A4"/>